<name>A0ABZ2XXF5_9RHOB</name>
<evidence type="ECO:0000313" key="8">
    <source>
        <dbReference type="EMBL" id="WZK89987.1"/>
    </source>
</evidence>
<keyword evidence="3" id="KW-0813">Transport</keyword>
<dbReference type="Pfam" id="PF01297">
    <property type="entry name" value="ZnuA"/>
    <property type="match status" value="1"/>
</dbReference>
<evidence type="ECO:0000256" key="4">
    <source>
        <dbReference type="ARBA" id="ARBA00022729"/>
    </source>
</evidence>
<feature type="chain" id="PRO_5045152744" description="High-affinity zinc uptake system protein ZnuA" evidence="7">
    <location>
        <begin position="24"/>
        <end position="350"/>
    </location>
</feature>
<evidence type="ECO:0000256" key="6">
    <source>
        <dbReference type="SAM" id="MobiDB-lite"/>
    </source>
</evidence>
<sequence length="350" mass="37554">MRLPTSLIACVAATCSIVSTADAEVPQVVTDIAPIQSLVARVMVGVGEPEALLRPGESPHDYALRPSRARLLADADMVVWTGEALTPWLEQPLDTLAGDATRIELMAVEGTVLWPVRDVAVFEDHHDDDGHDDEGHDDDGHDGDGHDEGHADDHADDHDGDEQHGDDHDGDGDHEVDHAAHMGMDAHVWLDPVNGQLWLGVIAAELSRLDPDNSETYAANAQAGQAELQTAMRQIAEQLAPVKDRRFMVFHDAYQYFDRRFDLSIAAAVMSGDAAMPGAARVAEVRNAVLEQGITCAFAEPQFNPGLFSAVFNDGPANIAILDPVGAELATGAGLYEAVLRDLADNIAKC</sequence>
<dbReference type="PANTHER" id="PTHR42953:SF3">
    <property type="entry name" value="HIGH-AFFINITY ZINC UPTAKE SYSTEM PROTEIN ZNUA"/>
    <property type="match status" value="1"/>
</dbReference>
<comment type="similarity">
    <text evidence="1">Belongs to the bacterial solute-binding protein 9 family.</text>
</comment>
<keyword evidence="5" id="KW-0406">Ion transport</keyword>
<reference evidence="8 9" key="1">
    <citation type="submission" date="2023-04" db="EMBL/GenBank/DDBJ databases">
        <title>Complete genome sequence of Alisedimentitalea scapharcae.</title>
        <authorList>
            <person name="Rong J.-C."/>
            <person name="Yi M.-L."/>
            <person name="Zhao Q."/>
        </authorList>
    </citation>
    <scope>NUCLEOTIDE SEQUENCE [LARGE SCALE GENOMIC DNA]</scope>
    <source>
        <strain evidence="8 9">KCTC 42119</strain>
    </source>
</reference>
<evidence type="ECO:0000256" key="1">
    <source>
        <dbReference type="ARBA" id="ARBA00011028"/>
    </source>
</evidence>
<dbReference type="Gene3D" id="3.40.50.1980">
    <property type="entry name" value="Nitrogenase molybdenum iron protein domain"/>
    <property type="match status" value="3"/>
</dbReference>
<evidence type="ECO:0000256" key="7">
    <source>
        <dbReference type="SAM" id="SignalP"/>
    </source>
</evidence>
<feature type="compositionally biased region" description="Basic and acidic residues" evidence="6">
    <location>
        <begin position="138"/>
        <end position="177"/>
    </location>
</feature>
<feature type="signal peptide" evidence="7">
    <location>
        <begin position="1"/>
        <end position="23"/>
    </location>
</feature>
<feature type="region of interest" description="Disordered" evidence="6">
    <location>
        <begin position="124"/>
        <end position="177"/>
    </location>
</feature>
<dbReference type="InterPro" id="IPR050492">
    <property type="entry name" value="Bact_metal-bind_prot9"/>
</dbReference>
<gene>
    <name evidence="8" type="ORF">QEZ52_05435</name>
</gene>
<dbReference type="Proteomes" id="UP001623232">
    <property type="component" value="Chromosome"/>
</dbReference>
<evidence type="ECO:0000256" key="3">
    <source>
        <dbReference type="ARBA" id="ARBA00022448"/>
    </source>
</evidence>
<evidence type="ECO:0000256" key="5">
    <source>
        <dbReference type="ARBA" id="ARBA00022906"/>
    </source>
</evidence>
<evidence type="ECO:0000313" key="9">
    <source>
        <dbReference type="Proteomes" id="UP001623232"/>
    </source>
</evidence>
<accession>A0ABZ2XXF5</accession>
<proteinExistence type="inferred from homology"/>
<organism evidence="8 9">
    <name type="scientific">Aliisedimentitalea scapharcae</name>
    <dbReference type="NCBI Taxonomy" id="1524259"/>
    <lineage>
        <taxon>Bacteria</taxon>
        <taxon>Pseudomonadati</taxon>
        <taxon>Pseudomonadota</taxon>
        <taxon>Alphaproteobacteria</taxon>
        <taxon>Rhodobacterales</taxon>
        <taxon>Roseobacteraceae</taxon>
        <taxon>Aliisedimentitalea</taxon>
    </lineage>
</organism>
<keyword evidence="4 7" id="KW-0732">Signal</keyword>
<dbReference type="EMBL" id="CP123584">
    <property type="protein sequence ID" value="WZK89987.1"/>
    <property type="molecule type" value="Genomic_DNA"/>
</dbReference>
<dbReference type="RefSeq" id="WP_406648485.1">
    <property type="nucleotide sequence ID" value="NZ_CP123584.1"/>
</dbReference>
<protein>
    <recommendedName>
        <fullName evidence="2">High-affinity zinc uptake system protein ZnuA</fullName>
    </recommendedName>
</protein>
<dbReference type="InterPro" id="IPR006127">
    <property type="entry name" value="ZnuA-like"/>
</dbReference>
<evidence type="ECO:0000256" key="2">
    <source>
        <dbReference type="ARBA" id="ARBA00015915"/>
    </source>
</evidence>
<keyword evidence="5" id="KW-0864">Zinc transport</keyword>
<dbReference type="PANTHER" id="PTHR42953">
    <property type="entry name" value="HIGH-AFFINITY ZINC UPTAKE SYSTEM PROTEIN ZNUA-RELATED"/>
    <property type="match status" value="1"/>
</dbReference>
<keyword evidence="5" id="KW-0862">Zinc</keyword>
<dbReference type="SUPFAM" id="SSF53807">
    <property type="entry name" value="Helical backbone' metal receptor"/>
    <property type="match status" value="1"/>
</dbReference>
<keyword evidence="9" id="KW-1185">Reference proteome</keyword>